<feature type="region of interest" description="Disordered" evidence="4">
    <location>
        <begin position="256"/>
        <end position="324"/>
    </location>
</feature>
<feature type="compositionally biased region" description="Low complexity" evidence="4">
    <location>
        <begin position="49"/>
        <end position="60"/>
    </location>
</feature>
<dbReference type="Gene3D" id="2.30.30.140">
    <property type="match status" value="1"/>
</dbReference>
<proteinExistence type="predicted"/>
<dbReference type="InterPro" id="IPR047252">
    <property type="entry name" value="TP53BP1-like"/>
</dbReference>
<dbReference type="SUPFAM" id="SSF63748">
    <property type="entry name" value="Tudor/PWWP/MBT"/>
    <property type="match status" value="1"/>
</dbReference>
<dbReference type="Gene3D" id="3.40.50.10190">
    <property type="entry name" value="BRCT domain"/>
    <property type="match status" value="1"/>
</dbReference>
<name>A0A8H7F6A5_AGABI</name>
<evidence type="ECO:0000256" key="1">
    <source>
        <dbReference type="ARBA" id="ARBA00004123"/>
    </source>
</evidence>
<feature type="compositionally biased region" description="Basic and acidic residues" evidence="4">
    <location>
        <begin position="92"/>
        <end position="109"/>
    </location>
</feature>
<feature type="region of interest" description="Disordered" evidence="4">
    <location>
        <begin position="479"/>
        <end position="744"/>
    </location>
</feature>
<gene>
    <name evidence="6" type="ORF">Agabi119p4_3006</name>
</gene>
<dbReference type="GO" id="GO:0045944">
    <property type="term" value="P:positive regulation of transcription by RNA polymerase II"/>
    <property type="evidence" value="ECO:0007669"/>
    <property type="project" value="TreeGrafter"/>
</dbReference>
<evidence type="ECO:0000313" key="6">
    <source>
        <dbReference type="EMBL" id="KAF7778661.1"/>
    </source>
</evidence>
<dbReference type="InterPro" id="IPR001357">
    <property type="entry name" value="BRCT_dom"/>
</dbReference>
<dbReference type="SMART" id="SM00292">
    <property type="entry name" value="BRCT"/>
    <property type="match status" value="2"/>
</dbReference>
<feature type="compositionally biased region" description="Acidic residues" evidence="4">
    <location>
        <begin position="557"/>
        <end position="574"/>
    </location>
</feature>
<dbReference type="InterPro" id="IPR036420">
    <property type="entry name" value="BRCT_dom_sf"/>
</dbReference>
<reference evidence="6 7" key="1">
    <citation type="journal article" name="Sci. Rep.">
        <title>Telomere-to-telomere assembled and centromere annotated genomes of the two main subspecies of the button mushroom Agaricus bisporus reveal especially polymorphic chromosome ends.</title>
        <authorList>
            <person name="Sonnenberg A.S.M."/>
            <person name="Sedaghat-Telgerd N."/>
            <person name="Lavrijssen B."/>
            <person name="Ohm R.A."/>
            <person name="Hendrickx P.M."/>
            <person name="Scholtmeijer K."/>
            <person name="Baars J.J.P."/>
            <person name="van Peer A."/>
        </authorList>
    </citation>
    <scope>NUCLEOTIDE SEQUENCE [LARGE SCALE GENOMIC DNA]</scope>
    <source>
        <strain evidence="6 7">H119_p4</strain>
    </source>
</reference>
<protein>
    <recommendedName>
        <fullName evidence="5">BRCT domain-containing protein</fullName>
    </recommendedName>
</protein>
<dbReference type="CDD" id="cd20383">
    <property type="entry name" value="Tudor_53BP1"/>
    <property type="match status" value="1"/>
</dbReference>
<dbReference type="EMBL" id="JABXXO010000004">
    <property type="protein sequence ID" value="KAF7778661.1"/>
    <property type="molecule type" value="Genomic_DNA"/>
</dbReference>
<dbReference type="SUPFAM" id="SSF52113">
    <property type="entry name" value="BRCT domain"/>
    <property type="match status" value="2"/>
</dbReference>
<keyword evidence="2" id="KW-0227">DNA damage</keyword>
<evidence type="ECO:0000313" key="7">
    <source>
        <dbReference type="Proteomes" id="UP000629468"/>
    </source>
</evidence>
<dbReference type="Proteomes" id="UP000629468">
    <property type="component" value="Unassembled WGS sequence"/>
</dbReference>
<evidence type="ECO:0000259" key="5">
    <source>
        <dbReference type="PROSITE" id="PS50172"/>
    </source>
</evidence>
<feature type="compositionally biased region" description="Acidic residues" evidence="4">
    <location>
        <begin position="700"/>
        <end position="710"/>
    </location>
</feature>
<dbReference type="Pfam" id="PF18115">
    <property type="entry name" value="Tudor_3"/>
    <property type="match status" value="1"/>
</dbReference>
<evidence type="ECO:0000256" key="2">
    <source>
        <dbReference type="ARBA" id="ARBA00022763"/>
    </source>
</evidence>
<dbReference type="InterPro" id="IPR047249">
    <property type="entry name" value="BRCT_p53bp1-like_rpt1"/>
</dbReference>
<organism evidence="6 7">
    <name type="scientific">Agaricus bisporus var. burnettii</name>
    <dbReference type="NCBI Taxonomy" id="192524"/>
    <lineage>
        <taxon>Eukaryota</taxon>
        <taxon>Fungi</taxon>
        <taxon>Dikarya</taxon>
        <taxon>Basidiomycota</taxon>
        <taxon>Agaricomycotina</taxon>
        <taxon>Agaricomycetes</taxon>
        <taxon>Agaricomycetidae</taxon>
        <taxon>Agaricales</taxon>
        <taxon>Agaricineae</taxon>
        <taxon>Agaricaceae</taxon>
        <taxon>Agaricus</taxon>
    </lineage>
</organism>
<feature type="region of interest" description="Disordered" evidence="4">
    <location>
        <begin position="1"/>
        <end position="210"/>
    </location>
</feature>
<feature type="compositionally biased region" description="Polar residues" evidence="4">
    <location>
        <begin position="196"/>
        <end position="209"/>
    </location>
</feature>
<feature type="compositionally biased region" description="Polar residues" evidence="4">
    <location>
        <begin position="1"/>
        <end position="20"/>
    </location>
</feature>
<dbReference type="PROSITE" id="PS00018">
    <property type="entry name" value="EF_HAND_1"/>
    <property type="match status" value="1"/>
</dbReference>
<feature type="compositionally biased region" description="Acidic residues" evidence="4">
    <location>
        <begin position="523"/>
        <end position="534"/>
    </location>
</feature>
<evidence type="ECO:0000256" key="3">
    <source>
        <dbReference type="ARBA" id="ARBA00023242"/>
    </source>
</evidence>
<feature type="compositionally biased region" description="Polar residues" evidence="4">
    <location>
        <begin position="271"/>
        <end position="289"/>
    </location>
</feature>
<sequence length="1189" mass="132051">MNASDGNSSDVDAMESQASQLIHAALEQSPTSIADSKRAKSNKNLSVHSLTSSKNSAASSVHQYHFHGLASTQTQSYSDNEEDKGLIPNEGSQKENFESAKRNNGKDRQWTLPSPDWGPSPPQKSSSKDNTAKAEQSGTSRRPTKAKSHMPSVTHSKLVVPQQVRDSKSTDLPPPRPQERFWPQSSRRHNNRSSSPDFSQDSFAQGDSQLSEERLLVTSKKFTMPLADLARIDHEDIPTKTAGRVGVSQANYLLRNTHKPDDRSPVILVPSTPSQSGSSDYASSVGKYQSRSKEDDSYEQGQSAERTMLDNSSSRGSQYSQGFDGQDEVAEVQNLYSTKSSTNLGPARPQLPLNTNVFEETQMATQEATQIATQEAVVLTPSSVAAQTHTTINVGPRSLLNTMDQNKRNRYQRLLQYTPNSPISPAQQYLVDVRRLDVDDAKAQPIATPDQQKRTALLPEYKSPQIPSFKSPPKKIISKLPQQTSAPDAMDIVPDSEPMRETVQTSISEEKLMSVGRVNEVEQASDSEGTEDSDNMPPRKPLQCEEEEDQAIANKQEEEEEEEEEGTDDDDDEPLSARLRKARSKALVAPSKGDKPSGVTRTYGSKSVTKKKATSTAKRGELPRQQKANRKSGSTSERMNEKLVPSSIPNQDHPRTRKFRAATAKAKGKQPLRMSSRPTSVKSRRGRRSTTAEAEKDSDIEMEEVSDSEGDTQPADEPNEYMEPEIPSQSLKRKRGRPPKSKDNIVAAVTPITRLTKRLKSGSTTSTANATRVFALWSGNKLYYPGIVSESVGDGRYNIKFDDDAEGTVSTDDMRVYNLRTGDLVRVNSKKKDCRVHKVNLRTNMVTLEIDGETEDVSMKAIGISVKNITSTWNDRHIDKRSIAPAIRFSDNKPSPSPSRSAASFLSAKGSRLPPKFLPGVGLIVSLSGNGTNDRTKDGRLRTEILNAVRDSGGVLVDDLFKYLRMDLSHSSNRWVGDSTNVQWVGEPRELQRLFLLADDCNHKPKYLMALALGIPCLSVEWLYSCLRAGKELEWRSHLLPQGRPNAIDVQPSQQIDLNWGNRTEHLSELMTNPVAPRILKDQSILCVGPDMTPKSKDTDKGEAASYIIRIILAMGATRVEAVRDTSFAEHPLSHYDLLVIRDREQYHSAYSQTHTVDWNWIKDSLIMSRFLPMPDWPVEEESQCSQNL</sequence>
<dbReference type="GO" id="GO:0005634">
    <property type="term" value="C:nucleus"/>
    <property type="evidence" value="ECO:0007669"/>
    <property type="project" value="UniProtKB-SubCell"/>
</dbReference>
<dbReference type="InterPro" id="IPR047250">
    <property type="entry name" value="BRCT_p53bp1-like_rpt2"/>
</dbReference>
<dbReference type="GO" id="GO:0042393">
    <property type="term" value="F:histone binding"/>
    <property type="evidence" value="ECO:0007669"/>
    <property type="project" value="TreeGrafter"/>
</dbReference>
<dbReference type="InterPro" id="IPR018247">
    <property type="entry name" value="EF_Hand_1_Ca_BS"/>
</dbReference>
<dbReference type="PROSITE" id="PS50172">
    <property type="entry name" value="BRCT"/>
    <property type="match status" value="1"/>
</dbReference>
<dbReference type="PANTHER" id="PTHR15321">
    <property type="entry name" value="TUMOR SUPPRESSOR P53-BINDING PROTEIN 1"/>
    <property type="match status" value="1"/>
</dbReference>
<accession>A0A8H7F6A5</accession>
<feature type="compositionally biased region" description="Basic residues" evidence="4">
    <location>
        <begin position="655"/>
        <end position="670"/>
    </location>
</feature>
<dbReference type="GO" id="GO:0000077">
    <property type="term" value="P:DNA damage checkpoint signaling"/>
    <property type="evidence" value="ECO:0007669"/>
    <property type="project" value="TreeGrafter"/>
</dbReference>
<dbReference type="PANTHER" id="PTHR15321:SF3">
    <property type="entry name" value="TP53-BINDING PROTEIN 1"/>
    <property type="match status" value="1"/>
</dbReference>
<comment type="subcellular location">
    <subcellularLocation>
        <location evidence="1">Nucleus</location>
    </subcellularLocation>
</comment>
<dbReference type="AlphaFoldDB" id="A0A8H7F6A5"/>
<comment type="caution">
    <text evidence="6">The sequence shown here is derived from an EMBL/GenBank/DDBJ whole genome shotgun (WGS) entry which is preliminary data.</text>
</comment>
<dbReference type="CDD" id="cd17724">
    <property type="entry name" value="BRCT_p53bp1_rpt2"/>
    <property type="match status" value="1"/>
</dbReference>
<feature type="domain" description="BRCT" evidence="5">
    <location>
        <begin position="922"/>
        <end position="1040"/>
    </location>
</feature>
<feature type="compositionally biased region" description="Polar residues" evidence="4">
    <location>
        <begin position="299"/>
        <end position="323"/>
    </location>
</feature>
<evidence type="ECO:0000256" key="4">
    <source>
        <dbReference type="SAM" id="MobiDB-lite"/>
    </source>
</evidence>
<keyword evidence="3" id="KW-0539">Nucleus</keyword>
<dbReference type="CDD" id="cd17745">
    <property type="entry name" value="BRCT_p53bp1_rpt1"/>
    <property type="match status" value="1"/>
</dbReference>
<dbReference type="InterPro" id="IPR041297">
    <property type="entry name" value="Crb2_Tudor"/>
</dbReference>